<proteinExistence type="predicted"/>
<dbReference type="PROSITE" id="PS51257">
    <property type="entry name" value="PROKAR_LIPOPROTEIN"/>
    <property type="match status" value="1"/>
</dbReference>
<sequence>MKKHPLILVYITLLPLLLFSSCSDEPKRIPDTLPDVHGYIGSIKRTANNNDAAKAVVMVKAMEGLEADYPDASIRIDEDTKIEDMNGKSLKLEQLREGHEIQAWFEGDVLESMPVQGYAKAIRVIY</sequence>
<gene>
    <name evidence="1" type="ORF">GCM10023188_38400</name>
</gene>
<accession>A0ABP8LYY1</accession>
<evidence type="ECO:0000313" key="2">
    <source>
        <dbReference type="Proteomes" id="UP001500552"/>
    </source>
</evidence>
<keyword evidence="2" id="KW-1185">Reference proteome</keyword>
<evidence type="ECO:0008006" key="3">
    <source>
        <dbReference type="Google" id="ProtNLM"/>
    </source>
</evidence>
<organism evidence="1 2">
    <name type="scientific">Pontibacter saemangeumensis</name>
    <dbReference type="NCBI Taxonomy" id="1084525"/>
    <lineage>
        <taxon>Bacteria</taxon>
        <taxon>Pseudomonadati</taxon>
        <taxon>Bacteroidota</taxon>
        <taxon>Cytophagia</taxon>
        <taxon>Cytophagales</taxon>
        <taxon>Hymenobacteraceae</taxon>
        <taxon>Pontibacter</taxon>
    </lineage>
</organism>
<evidence type="ECO:0000313" key="1">
    <source>
        <dbReference type="EMBL" id="GAA4440744.1"/>
    </source>
</evidence>
<dbReference type="Proteomes" id="UP001500552">
    <property type="component" value="Unassembled WGS sequence"/>
</dbReference>
<dbReference type="RefSeq" id="WP_345161358.1">
    <property type="nucleotide sequence ID" value="NZ_BAABHC010000029.1"/>
</dbReference>
<comment type="caution">
    <text evidence="1">The sequence shown here is derived from an EMBL/GenBank/DDBJ whole genome shotgun (WGS) entry which is preliminary data.</text>
</comment>
<protein>
    <recommendedName>
        <fullName evidence="3">DUF3221 domain-containing protein</fullName>
    </recommendedName>
</protein>
<name>A0ABP8LYY1_9BACT</name>
<dbReference type="EMBL" id="BAABHC010000029">
    <property type="protein sequence ID" value="GAA4440744.1"/>
    <property type="molecule type" value="Genomic_DNA"/>
</dbReference>
<reference evidence="2" key="1">
    <citation type="journal article" date="2019" name="Int. J. Syst. Evol. Microbiol.">
        <title>The Global Catalogue of Microorganisms (GCM) 10K type strain sequencing project: providing services to taxonomists for standard genome sequencing and annotation.</title>
        <authorList>
            <consortium name="The Broad Institute Genomics Platform"/>
            <consortium name="The Broad Institute Genome Sequencing Center for Infectious Disease"/>
            <person name="Wu L."/>
            <person name="Ma J."/>
        </authorList>
    </citation>
    <scope>NUCLEOTIDE SEQUENCE [LARGE SCALE GENOMIC DNA]</scope>
    <source>
        <strain evidence="2">JCM 17926</strain>
    </source>
</reference>